<keyword evidence="4 8" id="KW-0472">Membrane</keyword>
<keyword evidence="5 8" id="KW-0564">Palmitate</keyword>
<comment type="subcellular location">
    <subcellularLocation>
        <location evidence="1">Cell outer membrane</location>
        <topology evidence="1">Lipid-anchor</topology>
    </subcellularLocation>
</comment>
<dbReference type="PANTHER" id="PTHR30046">
    <property type="entry name" value="FLAGELLAR M-RING PROTEIN"/>
    <property type="match status" value="1"/>
</dbReference>
<evidence type="ECO:0000313" key="11">
    <source>
        <dbReference type="Proteomes" id="UP001629392"/>
    </source>
</evidence>
<evidence type="ECO:0000256" key="3">
    <source>
        <dbReference type="ARBA" id="ARBA00022729"/>
    </source>
</evidence>
<comment type="caution">
    <text evidence="10">The sequence shown here is derived from an EMBL/GenBank/DDBJ whole genome shotgun (WGS) entry which is preliminary data.</text>
</comment>
<gene>
    <name evidence="10" type="primary">sctJ</name>
    <name evidence="10" type="ORF">PQQ73_32710</name>
</gene>
<dbReference type="InterPro" id="IPR003282">
    <property type="entry name" value="T3SS_SctJ"/>
</dbReference>
<evidence type="ECO:0000256" key="2">
    <source>
        <dbReference type="ARBA" id="ARBA00009509"/>
    </source>
</evidence>
<comment type="similarity">
    <text evidence="2 8">Belongs to the YscJ lipoprotein family.</text>
</comment>
<dbReference type="Gene3D" id="3.30.300.30">
    <property type="match status" value="1"/>
</dbReference>
<protein>
    <recommendedName>
        <fullName evidence="8">Lipoprotein</fullName>
    </recommendedName>
</protein>
<dbReference type="Gene3D" id="3.30.70.1530">
    <property type="entry name" value="Hypothetical protein rpa1041"/>
    <property type="match status" value="1"/>
</dbReference>
<keyword evidence="8" id="KW-1133">Transmembrane helix</keyword>
<evidence type="ECO:0000256" key="5">
    <source>
        <dbReference type="ARBA" id="ARBA00023139"/>
    </source>
</evidence>
<evidence type="ECO:0000313" key="10">
    <source>
        <dbReference type="EMBL" id="MFM0721074.1"/>
    </source>
</evidence>
<name>A0ABW9EPS1_9BURK</name>
<evidence type="ECO:0000256" key="1">
    <source>
        <dbReference type="ARBA" id="ARBA00004459"/>
    </source>
</evidence>
<keyword evidence="7 8" id="KW-0449">Lipoprotein</keyword>
<feature type="domain" description="Flagellar M-ring N-terminal" evidence="9">
    <location>
        <begin position="29"/>
        <end position="201"/>
    </location>
</feature>
<dbReference type="InterPro" id="IPR006182">
    <property type="entry name" value="FliF_N_dom"/>
</dbReference>
<evidence type="ECO:0000259" key="9">
    <source>
        <dbReference type="Pfam" id="PF01514"/>
    </source>
</evidence>
<evidence type="ECO:0000256" key="4">
    <source>
        <dbReference type="ARBA" id="ARBA00023136"/>
    </source>
</evidence>
<dbReference type="Pfam" id="PF01514">
    <property type="entry name" value="YscJ_FliF"/>
    <property type="match status" value="1"/>
</dbReference>
<dbReference type="RefSeq" id="WP_408148683.1">
    <property type="nucleotide sequence ID" value="NZ_JAQQCJ010000034.1"/>
</dbReference>
<reference evidence="10 11" key="1">
    <citation type="journal article" date="2024" name="Chem. Sci.">
        <title>Discovery of megapolipeptins by genome mining of a Burkholderiales bacteria collection.</title>
        <authorList>
            <person name="Paulo B.S."/>
            <person name="Recchia M.J.J."/>
            <person name="Lee S."/>
            <person name="Fergusson C.H."/>
            <person name="Romanowski S.B."/>
            <person name="Hernandez A."/>
            <person name="Krull N."/>
            <person name="Liu D.Y."/>
            <person name="Cavanagh H."/>
            <person name="Bos A."/>
            <person name="Gray C.A."/>
            <person name="Murphy B.T."/>
            <person name="Linington R.G."/>
            <person name="Eustaquio A.S."/>
        </authorList>
    </citation>
    <scope>NUCLEOTIDE SEQUENCE [LARGE SCALE GENOMIC DNA]</scope>
    <source>
        <strain evidence="10 11">RL17-350-BIC-E</strain>
    </source>
</reference>
<evidence type="ECO:0000256" key="6">
    <source>
        <dbReference type="ARBA" id="ARBA00023237"/>
    </source>
</evidence>
<evidence type="ECO:0000256" key="7">
    <source>
        <dbReference type="ARBA" id="ARBA00023288"/>
    </source>
</evidence>
<sequence>MNLANRIGRRGASLCLVAALCLTLAGCKQELYGNLSEHACNQIVAALLQAGIDAKKVTGDGGKTWSAQVDEGQIVQAMNVLREHGLPEQKYDDLGALFRKDGLVSTPTEERVRFIYGVSQELSDTLSQIDGVVVARVHIVLPDNDPLATTVKPSSASVFIKYLPTANLTTLEPQIKNLVVHSVEGLSYDQVSLTAVAGNPLDAVARTDAGSPVMRTVAIVVFVLAALSLLFNWLRRKTGGARAGADAGSAAAEPTLRTEERIGAGLSAGLFKQSKPADGAHG</sequence>
<accession>A0ABW9EPS1</accession>
<dbReference type="InterPro" id="IPR043427">
    <property type="entry name" value="YscJ/FliF"/>
</dbReference>
<keyword evidence="11" id="KW-1185">Reference proteome</keyword>
<dbReference type="PANTHER" id="PTHR30046:SF2">
    <property type="entry name" value="YOP PROTEINS TRANSLOCATION LIPOPROTEIN J"/>
    <property type="match status" value="1"/>
</dbReference>
<feature type="transmembrane region" description="Helical" evidence="8">
    <location>
        <begin position="213"/>
        <end position="234"/>
    </location>
</feature>
<dbReference type="Proteomes" id="UP001629392">
    <property type="component" value="Unassembled WGS sequence"/>
</dbReference>
<dbReference type="InterPro" id="IPR045851">
    <property type="entry name" value="AMP-bd_C_sf"/>
</dbReference>
<evidence type="ECO:0000256" key="8">
    <source>
        <dbReference type="RuleBase" id="RU364102"/>
    </source>
</evidence>
<organism evidence="10 11">
    <name type="scientific">Paraburkholderia strydomiana</name>
    <dbReference type="NCBI Taxonomy" id="1245417"/>
    <lineage>
        <taxon>Bacteria</taxon>
        <taxon>Pseudomonadati</taxon>
        <taxon>Pseudomonadota</taxon>
        <taxon>Betaproteobacteria</taxon>
        <taxon>Burkholderiales</taxon>
        <taxon>Burkholderiaceae</taxon>
        <taxon>Paraburkholderia</taxon>
    </lineage>
</organism>
<dbReference type="PROSITE" id="PS51257">
    <property type="entry name" value="PROKAR_LIPOPROTEIN"/>
    <property type="match status" value="1"/>
</dbReference>
<keyword evidence="8" id="KW-0812">Transmembrane</keyword>
<dbReference type="EMBL" id="JAQQCL010000038">
    <property type="protein sequence ID" value="MFM0721074.1"/>
    <property type="molecule type" value="Genomic_DNA"/>
</dbReference>
<dbReference type="NCBIfam" id="TIGR02544">
    <property type="entry name" value="III_secr_YscJ"/>
    <property type="match status" value="1"/>
</dbReference>
<dbReference type="PRINTS" id="PR01338">
    <property type="entry name" value="TYPE3OMKPROT"/>
</dbReference>
<keyword evidence="3 8" id="KW-0732">Signal</keyword>
<keyword evidence="6 8" id="KW-0998">Cell outer membrane</keyword>
<proteinExistence type="inferred from homology"/>